<dbReference type="InterPro" id="IPR029052">
    <property type="entry name" value="Metallo-depent_PP-like"/>
</dbReference>
<evidence type="ECO:0000256" key="1">
    <source>
        <dbReference type="SAM" id="SignalP"/>
    </source>
</evidence>
<gene>
    <name evidence="2" type="ORF">DSM00_1375</name>
</gene>
<proteinExistence type="predicted"/>
<dbReference type="RefSeq" id="WP_128757263.1">
    <property type="nucleotide sequence ID" value="NZ_QOVM01000002.1"/>
</dbReference>
<dbReference type="Proteomes" id="UP000289238">
    <property type="component" value="Unassembled WGS sequence"/>
</dbReference>
<dbReference type="SUPFAM" id="SSF56300">
    <property type="entry name" value="Metallo-dependent phosphatases"/>
    <property type="match status" value="1"/>
</dbReference>
<feature type="signal peptide" evidence="1">
    <location>
        <begin position="1"/>
        <end position="25"/>
    </location>
</feature>
<sequence length="1221" mass="139328">MLHKKILRVLSFAISLMIIISCASKRTQYLDTKTKTITTTGDTSSYRSVYLMGNLGSSKSGPNKKLISAFDSVQSSNASKEDYLVILGDNIYANALKKGTNEEQLEQSISLIKSFNGETLVIPGENEWNDKGAKGVEKIEDYIESKIGKDNHFQPENGCPLETITVDDETEIIIVDSQWYIEDWSKHPNFNDKCAIKTRTQLITALKDEARKARHKNILLVMHHPLFSNGIYGGEMSTRSLYKPSAENAFIPLAGFGWAFMRTQGGLSKQDQFNPLMNDLMREIKKMAIDLPRLFVLSAHERSQQYIVNKNIRQIISGTGSKTEYARLGKDGYFSSVAPGFTELRLFKNGSSTVHYYTLEQNKLVEKFSKVAFAQPKPFPLDSLPANFSKFESARIYPTETVKVTPEFEEKWGKHYRDLYGVEIKAPVAILDTLYGGLQVERAGGGNQTQSLRLVDKDDKEYNMRALAKDPFAFLKSSGYDDLDAQAYFKGTLPAQLIEDFYTAAHPYGAFAIPKLAGAANLNHTHPKVFYVPKQPRLGDFNHSHGDRLYMIVEKPDSDFNGDHMFGFNEDVESTSDLFEAIREDEKNRVDELEYIRARVFDMLVGDWDRHEDQWRWAEQKDSSGVAHYIAIPRDRDQVFSKFDGKIIKKLQKFMPSTRELANYGPDIEFIEKFSESAINLDRAVLQRTSKKEWLDAVVYIQENITPAVVAKAFKDMPEEVQDENWKNIQEDLLKRKANLKAIVERYYDYYIRFQTLKGTDKDDHFYINRNLDGTTQIKAYRIEDGKDGALLFDRLFNPKETKEIWIYGLDDDDRFTTTGDAKSKIKLVIAGGQNDDIYDLQNGNNLTVYDQPKGNKIEKNKGARVRFSSVYENHIYDTERLPSEAKQVGLNVSYNPDWGVAPHLIIKRQKLGFERNPFTSQFVADVHYFSLMQAAQFKGEVHFSNIFPEWNFKISGLATTNNYTENFFGFGNKTQNNAAHFDQNRINMQKFEGGAGVYYNGEYGSSFEASFNYQQYNLDQSLLLNNYNHLNSNNYATLKSIYSYTSLDQEKFPTRGMLFEASGFYSDNLDNRETVFATDPKLIFWNAIDSSRDLILKTQIDAALRFGNDIPFYQAAKLGGNSGLRSYRLGRFTGDQMLHSSVDLLYQIKPIKTALFPIRSHLYLGYDLGRVWLNNEDSNRWHDSYGGGVNFSIGEFLSSSFGYFTGSEGGRLQFALKFGA</sequence>
<dbReference type="EMBL" id="QOVM01000002">
    <property type="protein sequence ID" value="RXG23759.1"/>
    <property type="molecule type" value="Genomic_DNA"/>
</dbReference>
<accession>A0A4Q0PCM2</accession>
<protein>
    <recommendedName>
        <fullName evidence="4">Calcineurin-like phosphoesterase family protein</fullName>
    </recommendedName>
</protein>
<feature type="chain" id="PRO_5020696737" description="Calcineurin-like phosphoesterase family protein" evidence="1">
    <location>
        <begin position="26"/>
        <end position="1221"/>
    </location>
</feature>
<keyword evidence="3" id="KW-1185">Reference proteome</keyword>
<dbReference type="Gene3D" id="3.60.21.10">
    <property type="match status" value="1"/>
</dbReference>
<comment type="caution">
    <text evidence="2">The sequence shown here is derived from an EMBL/GenBank/DDBJ whole genome shotgun (WGS) entry which is preliminary data.</text>
</comment>
<dbReference type="PROSITE" id="PS51257">
    <property type="entry name" value="PROKAR_LIPOPROTEIN"/>
    <property type="match status" value="1"/>
</dbReference>
<keyword evidence="1" id="KW-0732">Signal</keyword>
<evidence type="ECO:0000313" key="2">
    <source>
        <dbReference type="EMBL" id="RXG23759.1"/>
    </source>
</evidence>
<evidence type="ECO:0000313" key="3">
    <source>
        <dbReference type="Proteomes" id="UP000289238"/>
    </source>
</evidence>
<organism evidence="2 3">
    <name type="scientific">Leeuwenhoekiella aequorea</name>
    <dbReference type="NCBI Taxonomy" id="283736"/>
    <lineage>
        <taxon>Bacteria</taxon>
        <taxon>Pseudomonadati</taxon>
        <taxon>Bacteroidota</taxon>
        <taxon>Flavobacteriia</taxon>
        <taxon>Flavobacteriales</taxon>
        <taxon>Flavobacteriaceae</taxon>
        <taxon>Leeuwenhoekiella</taxon>
    </lineage>
</organism>
<reference evidence="2 3" key="1">
    <citation type="submission" date="2018-07" db="EMBL/GenBank/DDBJ databases">
        <title>Leeuwenhoekiella genomics.</title>
        <authorList>
            <person name="Tahon G."/>
            <person name="Willems A."/>
        </authorList>
    </citation>
    <scope>NUCLEOTIDE SEQUENCE [LARGE SCALE GENOMIC DNA]</scope>
    <source>
        <strain evidence="2 3">LMG 22550</strain>
    </source>
</reference>
<dbReference type="AlphaFoldDB" id="A0A4Q0PCM2"/>
<evidence type="ECO:0008006" key="4">
    <source>
        <dbReference type="Google" id="ProtNLM"/>
    </source>
</evidence>
<name>A0A4Q0PCM2_9FLAO</name>
<dbReference type="OrthoDB" id="333971at2"/>